<dbReference type="RefSeq" id="WP_416344875.1">
    <property type="nucleotide sequence ID" value="NZ_JALQCY010000004.1"/>
</dbReference>
<dbReference type="InterPro" id="IPR007345">
    <property type="entry name" value="Polysacch_pyruvyl_Trfase"/>
</dbReference>
<feature type="compositionally biased region" description="Basic and acidic residues" evidence="1">
    <location>
        <begin position="393"/>
        <end position="402"/>
    </location>
</feature>
<dbReference type="InterPro" id="IPR052942">
    <property type="entry name" value="LPS_cholinephosphotransferase"/>
</dbReference>
<reference evidence="4 5" key="1">
    <citation type="submission" date="2022-02" db="EMBL/GenBank/DDBJ databases">
        <title>The car tank lid bacteriome: a reservoir of bacteria with potential in bioremediation of fuel.</title>
        <authorList>
            <person name="Vidal-Verdu A."/>
            <person name="Gomez-Martinez D."/>
            <person name="Latorre-Perez A."/>
            <person name="Pereto J."/>
            <person name="Porcar M."/>
        </authorList>
    </citation>
    <scope>NUCLEOTIDE SEQUENCE [LARGE SCALE GENOMIC DNA]</scope>
    <source>
        <strain evidence="4 5">4D.3</strain>
    </source>
</reference>
<dbReference type="Proteomes" id="UP001651050">
    <property type="component" value="Unassembled WGS sequence"/>
</dbReference>
<evidence type="ECO:0000259" key="2">
    <source>
        <dbReference type="Pfam" id="PF04230"/>
    </source>
</evidence>
<feature type="domain" description="Polysaccharide pyruvyl transferase" evidence="2">
    <location>
        <begin position="104"/>
        <end position="240"/>
    </location>
</feature>
<feature type="compositionally biased region" description="Basic residues" evidence="1">
    <location>
        <begin position="302"/>
        <end position="311"/>
    </location>
</feature>
<dbReference type="Pfam" id="PF04230">
    <property type="entry name" value="PS_pyruv_trans"/>
    <property type="match status" value="1"/>
</dbReference>
<dbReference type="InterPro" id="IPR007074">
    <property type="entry name" value="LicD/FKTN/FKRP_NTP_transf"/>
</dbReference>
<dbReference type="PANTHER" id="PTHR43404:SF1">
    <property type="entry name" value="MNN4P"/>
    <property type="match status" value="1"/>
</dbReference>
<evidence type="ECO:0000256" key="1">
    <source>
        <dbReference type="SAM" id="MobiDB-lite"/>
    </source>
</evidence>
<dbReference type="EMBL" id="JALQCY010000004">
    <property type="protein sequence ID" value="MCK9795022.1"/>
    <property type="molecule type" value="Genomic_DNA"/>
</dbReference>
<comment type="caution">
    <text evidence="4">The sequence shown here is derived from an EMBL/GenBank/DDBJ whole genome shotgun (WGS) entry which is preliminary data.</text>
</comment>
<dbReference type="PANTHER" id="PTHR43404">
    <property type="entry name" value="LIPOPOLYSACCHARIDE CHOLINEPHOSPHOTRANSFERASE LICD"/>
    <property type="match status" value="1"/>
</dbReference>
<organism evidence="4 5">
    <name type="scientific">Isoptericola peretonis</name>
    <dbReference type="NCBI Taxonomy" id="2918523"/>
    <lineage>
        <taxon>Bacteria</taxon>
        <taxon>Bacillati</taxon>
        <taxon>Actinomycetota</taxon>
        <taxon>Actinomycetes</taxon>
        <taxon>Micrococcales</taxon>
        <taxon>Promicromonosporaceae</taxon>
        <taxon>Isoptericola</taxon>
    </lineage>
</organism>
<keyword evidence="5" id="KW-1185">Reference proteome</keyword>
<evidence type="ECO:0000259" key="3">
    <source>
        <dbReference type="Pfam" id="PF04991"/>
    </source>
</evidence>
<gene>
    <name evidence="4" type="ORF">M1843_14820</name>
</gene>
<name>A0ABT0J696_9MICO</name>
<evidence type="ECO:0000313" key="4">
    <source>
        <dbReference type="EMBL" id="MCK9795022.1"/>
    </source>
</evidence>
<feature type="domain" description="LicD/FKTN/FKRP nucleotidyltransferase" evidence="3">
    <location>
        <begin position="643"/>
        <end position="675"/>
    </location>
</feature>
<protein>
    <submittedName>
        <fullName evidence="4">LicD family protein</fullName>
    </submittedName>
</protein>
<sequence length="794" mass="88719">MSIYRSARDRLAQEAKTRLGRRIPDTFGMRRFRHLLDDYEVAKLIEVDGKIPLNYFTYRPNFGDLLSPWLVEKMTGREVVVADRKKPHYVVIGSIINQATARSVVWGSGTYGTEGKDEVSPRARYTAVRGPLTRAKLGAHKGFGIQVPEVYGDPALLLPLYYMPEVPITHEYGVVVRWSERRWAKATFGPGVKMIDFARSDVESVVRELLSCRRIVTSSLHGLIVADAYGIPNAWLASDSPRGGVYKFYDYFASVEKFRNPQSFDLTGGPVTKERLRDGLTFDGDAIRYDYRPLLDASPFLRRKKGARRRPAPSPPSREPGADLEGRPGCRVLLPSLGYFGGNAVNYLPVPVQGPVSQIRLSLPSSTTGELDLRGLELYQAGHRVPVDDDKAKFEQSSDARRPGHRRSPFVLGGIRSEKETGPWWTVSFDSPVAADEIRVFNRLDGWGARSRRLTVAVAGPDGQFSTVRSVDSDRVVSDTLELLSRLTGRELDASVLASEESAAAARTEVLAELARRAGEGLLTPDREEQRLLASLVRRHVPAGEEALTDDEWTLLGHLLTAERLRMPGTSTSMRSFHRVLDSREALLRLETEANRAGEVLGTPQAVLTRHGLTKVGGLRERSDDYVALIRDAARLLEECGYPAMLAYGTLLGAVREGNFLAHDDDIDLLVPIDAATREDAEKVLGRLHDELRSKGWKVSRPNSYTNFHLIDPATRLHVDVFPLLVDGESTQLHMEKMQLRAIPTSVVLPPSTFTFLGEEMLAPAQPEAFLAERYGDDWRTPDPFYDWPWRLRD</sequence>
<evidence type="ECO:0000313" key="5">
    <source>
        <dbReference type="Proteomes" id="UP001651050"/>
    </source>
</evidence>
<dbReference type="Pfam" id="PF04991">
    <property type="entry name" value="LicD"/>
    <property type="match status" value="1"/>
</dbReference>
<accession>A0ABT0J696</accession>
<proteinExistence type="predicted"/>
<feature type="region of interest" description="Disordered" evidence="1">
    <location>
        <begin position="302"/>
        <end position="327"/>
    </location>
</feature>
<feature type="region of interest" description="Disordered" evidence="1">
    <location>
        <begin position="393"/>
        <end position="413"/>
    </location>
</feature>